<evidence type="ECO:0000313" key="1">
    <source>
        <dbReference type="EMBL" id="MCZ8516130.1"/>
    </source>
</evidence>
<gene>
    <name evidence="1" type="ORF">O9H85_27770</name>
</gene>
<reference evidence="1 2" key="1">
    <citation type="submission" date="2022-12" db="EMBL/GenBank/DDBJ databases">
        <title>Draft genome sequence of Paenibacillus sp. dW9.</title>
        <authorList>
            <person name="Choi E.-W."/>
            <person name="Kim D.-U."/>
        </authorList>
    </citation>
    <scope>NUCLEOTIDE SEQUENCE [LARGE SCALE GENOMIC DNA]</scope>
    <source>
        <strain evidence="2">dW9</strain>
    </source>
</reference>
<dbReference type="InterPro" id="IPR013320">
    <property type="entry name" value="ConA-like_dom_sf"/>
</dbReference>
<dbReference type="PANTHER" id="PTHR35332:SF2">
    <property type="entry name" value="REGULATION OF ENOLASE PROTEIN 1"/>
    <property type="match status" value="1"/>
</dbReference>
<evidence type="ECO:0000313" key="2">
    <source>
        <dbReference type="Proteomes" id="UP001527882"/>
    </source>
</evidence>
<dbReference type="Proteomes" id="UP001527882">
    <property type="component" value="Unassembled WGS sequence"/>
</dbReference>
<sequence length="197" mass="22547">MNLFEQCHDQKLTPNFIWINQPDSWEFDGDGKLTVIAPPLADFFRDPAGENVRNSAPFLYTILKGDFTVSTRVEVDMIEEFDSACIMIMVDDEIWAKLCFEFPYKTPTMVSVVTKGTSDDCNSEKVNEKRPYLSATRIGNCFAFYYSLDGKQWTRVRYFRMEAPVEIKVGVVAQSPVGNGCRASFDYFEYSSEPVKI</sequence>
<dbReference type="RefSeq" id="WP_269884658.1">
    <property type="nucleotide sequence ID" value="NZ_JAQAGZ010000021.1"/>
</dbReference>
<dbReference type="Pfam" id="PF07081">
    <property type="entry name" value="DUF1349"/>
    <property type="match status" value="1"/>
</dbReference>
<dbReference type="Gene3D" id="2.60.120.200">
    <property type="match status" value="1"/>
</dbReference>
<comment type="caution">
    <text evidence="1">The sequence shown here is derived from an EMBL/GenBank/DDBJ whole genome shotgun (WGS) entry which is preliminary data.</text>
</comment>
<proteinExistence type="predicted"/>
<name>A0ABT4QHF8_9BACL</name>
<dbReference type="EMBL" id="JAQAGZ010000021">
    <property type="protein sequence ID" value="MCZ8516130.1"/>
    <property type="molecule type" value="Genomic_DNA"/>
</dbReference>
<dbReference type="SUPFAM" id="SSF49899">
    <property type="entry name" value="Concanavalin A-like lectins/glucanases"/>
    <property type="match status" value="1"/>
</dbReference>
<accession>A0ABT4QHF8</accession>
<keyword evidence="2" id="KW-1185">Reference proteome</keyword>
<dbReference type="InterPro" id="IPR009784">
    <property type="entry name" value="DUF1349"/>
</dbReference>
<organism evidence="1 2">
    <name type="scientific">Paenibacillus gyeongsangnamensis</name>
    <dbReference type="NCBI Taxonomy" id="3388067"/>
    <lineage>
        <taxon>Bacteria</taxon>
        <taxon>Bacillati</taxon>
        <taxon>Bacillota</taxon>
        <taxon>Bacilli</taxon>
        <taxon>Bacillales</taxon>
        <taxon>Paenibacillaceae</taxon>
        <taxon>Paenibacillus</taxon>
    </lineage>
</organism>
<dbReference type="PANTHER" id="PTHR35332">
    <property type="entry name" value="REGULATION OF ENOLASE PROTEIN 1"/>
    <property type="match status" value="1"/>
</dbReference>
<protein>
    <submittedName>
        <fullName evidence="1">DUF1349 domain-containing protein</fullName>
    </submittedName>
</protein>